<feature type="compositionally biased region" description="Low complexity" evidence="6">
    <location>
        <begin position="306"/>
        <end position="322"/>
    </location>
</feature>
<gene>
    <name evidence="9" type="primary">pldZ</name>
    <name evidence="9" type="ORF">DFA_04245</name>
</gene>
<proteinExistence type="inferred from homology"/>
<dbReference type="SUPFAM" id="SSF56024">
    <property type="entry name" value="Phospholipase D/nuclease"/>
    <property type="match status" value="2"/>
</dbReference>
<dbReference type="Proteomes" id="UP000007797">
    <property type="component" value="Unassembled WGS sequence"/>
</dbReference>
<dbReference type="SUPFAM" id="SSF111347">
    <property type="entry name" value="Rap/Ran-GAP"/>
    <property type="match status" value="1"/>
</dbReference>
<dbReference type="PROSITE" id="PS50085">
    <property type="entry name" value="RAPGAP"/>
    <property type="match status" value="1"/>
</dbReference>
<evidence type="ECO:0000256" key="2">
    <source>
        <dbReference type="ARBA" id="ARBA00022468"/>
    </source>
</evidence>
<dbReference type="InterPro" id="IPR048720">
    <property type="entry name" value="PROPPIN"/>
</dbReference>
<evidence type="ECO:0000256" key="1">
    <source>
        <dbReference type="ARBA" id="ARBA00008664"/>
    </source>
</evidence>
<dbReference type="PROSITE" id="PS50035">
    <property type="entry name" value="PLD"/>
    <property type="match status" value="2"/>
</dbReference>
<dbReference type="CDD" id="cd09107">
    <property type="entry name" value="PLDc_vPLD3_4_5_like_2"/>
    <property type="match status" value="1"/>
</dbReference>
<dbReference type="InterPro" id="IPR015943">
    <property type="entry name" value="WD40/YVTN_repeat-like_dom_sf"/>
</dbReference>
<dbReference type="PANTHER" id="PTHR10185">
    <property type="entry name" value="PHOSPHOLIPASE D - RELATED"/>
    <property type="match status" value="1"/>
</dbReference>
<dbReference type="RefSeq" id="XP_004359978.1">
    <property type="nucleotide sequence ID" value="XM_004359921.1"/>
</dbReference>
<dbReference type="GO" id="GO:0005096">
    <property type="term" value="F:GTPase activator activity"/>
    <property type="evidence" value="ECO:0007669"/>
    <property type="project" value="UniProtKB-KW"/>
</dbReference>
<evidence type="ECO:0000256" key="4">
    <source>
        <dbReference type="ARBA" id="ARBA00022737"/>
    </source>
</evidence>
<dbReference type="InterPro" id="IPR001736">
    <property type="entry name" value="PLipase_D/transphosphatidylase"/>
</dbReference>
<dbReference type="Gene3D" id="3.30.870.10">
    <property type="entry name" value="Endonuclease Chain A"/>
    <property type="match status" value="2"/>
</dbReference>
<keyword evidence="3" id="KW-0853">WD repeat</keyword>
<feature type="domain" description="PLD phosphodiesterase" evidence="7">
    <location>
        <begin position="771"/>
        <end position="797"/>
    </location>
</feature>
<evidence type="ECO:0000313" key="9">
    <source>
        <dbReference type="EMBL" id="EGG22127.1"/>
    </source>
</evidence>
<dbReference type="AlphaFoldDB" id="F4PP14"/>
<dbReference type="EMBL" id="GL883009">
    <property type="protein sequence ID" value="EGG22127.1"/>
    <property type="molecule type" value="Genomic_DNA"/>
</dbReference>
<evidence type="ECO:0000256" key="3">
    <source>
        <dbReference type="ARBA" id="ARBA00022574"/>
    </source>
</evidence>
<dbReference type="KEGG" id="dfa:DFA_04245"/>
<dbReference type="InterPro" id="IPR036322">
    <property type="entry name" value="WD40_repeat_dom_sf"/>
</dbReference>
<dbReference type="SMART" id="SM00155">
    <property type="entry name" value="PLDc"/>
    <property type="match status" value="2"/>
</dbReference>
<name>F4PP14_CACFS</name>
<evidence type="ECO:0000259" key="8">
    <source>
        <dbReference type="PROSITE" id="PS50085"/>
    </source>
</evidence>
<dbReference type="GeneID" id="14874339"/>
<feature type="region of interest" description="Disordered" evidence="6">
    <location>
        <begin position="274"/>
        <end position="322"/>
    </location>
</feature>
<dbReference type="Pfam" id="PF13918">
    <property type="entry name" value="PLDc_3"/>
    <property type="match status" value="1"/>
</dbReference>
<sequence length="1199" mass="135671">MFSFVSGFYIEGFKEEHKDWPESPFIDSIYKPNQTDPSIYRRDFYGRHHKVFLSYYGTDGPIVVTVHYDANEETYKVLYLQDSGLIYKEIPRWAAFRSFWRMLFCKDPSYHHVYQYTPKFQDIRLPRVPTTPELQDELLAVFEPDFSRAIKVGLLYCKANQTNEYEMLANTSNNTSKEYDDFLTILGDRIELKGFSGYSGGLDVNYGNSGKHSVYTKYNDVEIMFHVSTMLPHYPNDPKQIEKKKHIGNDRIMIVFTDGPQSYIPNCMKSKQTRVKSSSSDVNKASPAILSTPIVNQEPSEDSDSSRLAPSASSKKQKSQPLNQLKPAQYIVSIATTIPLNEPPLPASPVFYKDEQFRKFLLEKLINGSKSLCKHPVFQTKTNRAQSMVFHTFTHKHTNLVNAKMKFTSLLIVISLLSCIAFFATSALPNKIKYTADHLSSSNDDKCASGSMYIAESIPMYLNLTTNQTTYDAWMNLISNAKESIDMGLFYMTLTDGGDLPSEYGGYMGMNIYKEIIAAHARGVKIRIVQNLPSSGEGNDTANLSQMGAVELRTINWPSLVGGGILHTKLMVVDKKNAYVGSANYDWRSLIQVKELGVVVENCKTIVEDTKAAFEQYWEAANMTQLPNKWPSKDKAKYNSTHPAQLKLNGEDISMFLAVSPPQFVSKDRTGDIDALVAAINAANQSVCISVMDYAPTSFYNNPNLFWPVIDDALRAAAFNRKVNIRMLISHWNHTNMYVIPQYLKSLDVLNYVQVRWFQVPDLPFQPQVPFSRVNHAKYMVTEKQSYVGTSNWSQDYFTNTGGLSYNIVNQDFTAQLQSIFNRDWNSPYALPINTFEQQQQQHKMNLQNCKEKHSNLLFANFNQDYSCFACGTEKGFLIFSCDPFKERFGRVFDGGVGIVEMLFRCNILAIVGGGTKPKFTPNQVMIWDDYQNKCIAKLEFKSEVKAVKLRRDRIVVVLENKVYVYNFADLQLVHQLETTNNPRGICAVCPGASNVLACPGLKPGYVHVELYDHKQTQIIPAHESALSQIALNKDGTRLATASEKGTLIRIFDTATGEKIKEVRRGSNRAEIYSIAFNNESTALCVSSDKNTGHIFDLSRSAPATSSASTKEPESEVKNRQSSFHFMGDILPTNYFKSEWSAVQFQIPESRSICAFSSTPNSIIVICASGVCYKYTYDFAKGECKRDENPLQFMENEES</sequence>
<dbReference type="InterPro" id="IPR035974">
    <property type="entry name" value="Rap/Ran-GAP_sf"/>
</dbReference>
<dbReference type="STRING" id="1054147.F4PP14"/>
<dbReference type="CDD" id="cd09106">
    <property type="entry name" value="PLDc_vPLD3_4_5_like_1"/>
    <property type="match status" value="1"/>
</dbReference>
<dbReference type="SUPFAM" id="SSF50978">
    <property type="entry name" value="WD40 repeat-like"/>
    <property type="match status" value="1"/>
</dbReference>
<dbReference type="InterPro" id="IPR001680">
    <property type="entry name" value="WD40_rpt"/>
</dbReference>
<dbReference type="InterPro" id="IPR032803">
    <property type="entry name" value="PLDc_3"/>
</dbReference>
<dbReference type="GO" id="GO:0051056">
    <property type="term" value="P:regulation of small GTPase mediated signal transduction"/>
    <property type="evidence" value="ECO:0007669"/>
    <property type="project" value="InterPro"/>
</dbReference>
<dbReference type="GO" id="GO:0005737">
    <property type="term" value="C:cytoplasm"/>
    <property type="evidence" value="ECO:0007669"/>
    <property type="project" value="UniProtKB-ARBA"/>
</dbReference>
<dbReference type="GO" id="GO:0003824">
    <property type="term" value="F:catalytic activity"/>
    <property type="evidence" value="ECO:0007669"/>
    <property type="project" value="InterPro"/>
</dbReference>
<comment type="similarity">
    <text evidence="5">Belongs to the WD repeat PROPPIN family.</text>
</comment>
<dbReference type="Gene3D" id="2.130.10.10">
    <property type="entry name" value="YVTN repeat-like/Quinoprotein amine dehydrogenase"/>
    <property type="match status" value="1"/>
</dbReference>
<dbReference type="InterPro" id="IPR050874">
    <property type="entry name" value="Diverse_PLD-related"/>
</dbReference>
<dbReference type="SMART" id="SM00320">
    <property type="entry name" value="WD40"/>
    <property type="match status" value="3"/>
</dbReference>
<dbReference type="InterPro" id="IPR000331">
    <property type="entry name" value="Rap/Ran_GAP_dom"/>
</dbReference>
<dbReference type="Pfam" id="PF21032">
    <property type="entry name" value="PROPPIN"/>
    <property type="match status" value="1"/>
</dbReference>
<dbReference type="PANTHER" id="PTHR10185:SF17">
    <property type="entry name" value="GM01519P-RELATED"/>
    <property type="match status" value="1"/>
</dbReference>
<feature type="domain" description="Rap-GAP" evidence="8">
    <location>
        <begin position="138"/>
        <end position="393"/>
    </location>
</feature>
<evidence type="ECO:0000256" key="6">
    <source>
        <dbReference type="SAM" id="MobiDB-lite"/>
    </source>
</evidence>
<keyword evidence="10" id="KW-1185">Reference proteome</keyword>
<organism evidence="9 10">
    <name type="scientific">Cavenderia fasciculata</name>
    <name type="common">Slime mold</name>
    <name type="synonym">Dictyostelium fasciculatum</name>
    <dbReference type="NCBI Taxonomy" id="261658"/>
    <lineage>
        <taxon>Eukaryota</taxon>
        <taxon>Amoebozoa</taxon>
        <taxon>Evosea</taxon>
        <taxon>Eumycetozoa</taxon>
        <taxon>Dictyostelia</taxon>
        <taxon>Acytosteliales</taxon>
        <taxon>Cavenderiaceae</taxon>
        <taxon>Cavenderia</taxon>
    </lineage>
</organism>
<dbReference type="Gene3D" id="3.40.50.11210">
    <property type="entry name" value="Rap/Ran-GAP"/>
    <property type="match status" value="1"/>
</dbReference>
<reference evidence="10" key="1">
    <citation type="journal article" date="2011" name="Genome Res.">
        <title>Phylogeny-wide analysis of social amoeba genomes highlights ancient origins for complex intercellular communication.</title>
        <authorList>
            <person name="Heidel A.J."/>
            <person name="Lawal H.M."/>
            <person name="Felder M."/>
            <person name="Schilde C."/>
            <person name="Helps N.R."/>
            <person name="Tunggal B."/>
            <person name="Rivero F."/>
            <person name="John U."/>
            <person name="Schleicher M."/>
            <person name="Eichinger L."/>
            <person name="Platzer M."/>
            <person name="Noegel A.A."/>
            <person name="Schaap P."/>
            <person name="Gloeckner G."/>
        </authorList>
    </citation>
    <scope>NUCLEOTIDE SEQUENCE [LARGE SCALE GENOMIC DNA]</scope>
    <source>
        <strain evidence="10">SH3</strain>
    </source>
</reference>
<keyword evidence="4" id="KW-0677">Repeat</keyword>
<evidence type="ECO:0000313" key="10">
    <source>
        <dbReference type="Proteomes" id="UP000007797"/>
    </source>
</evidence>
<dbReference type="Pfam" id="PF02145">
    <property type="entry name" value="Rap_GAP"/>
    <property type="match status" value="1"/>
</dbReference>
<comment type="similarity">
    <text evidence="1">Belongs to the phospholipase D family.</text>
</comment>
<evidence type="ECO:0000256" key="5">
    <source>
        <dbReference type="ARBA" id="ARBA00025740"/>
    </source>
</evidence>
<evidence type="ECO:0000259" key="7">
    <source>
        <dbReference type="PROSITE" id="PS50035"/>
    </source>
</evidence>
<feature type="domain" description="PLD phosphodiesterase" evidence="7">
    <location>
        <begin position="562"/>
        <end position="589"/>
    </location>
</feature>
<protein>
    <submittedName>
        <fullName evidence="9">Phospholipase D3</fullName>
    </submittedName>
</protein>
<dbReference type="OrthoDB" id="1667587at2759"/>
<keyword evidence="2" id="KW-0343">GTPase activation</keyword>
<accession>F4PP14</accession>